<dbReference type="RefSeq" id="WP_036651110.1">
    <property type="nucleotide sequence ID" value="NZ_BAVZ01000012.1"/>
</dbReference>
<dbReference type="Proteomes" id="UP000019364">
    <property type="component" value="Unassembled WGS sequence"/>
</dbReference>
<sequence>MEHEDKRMLPLSHEEVESDGIYTNEWGGTETLHRGQTFPADPVMGVTEWKLSELSYDTHVEGRTDARLIPKKNDTDKEGKITHPRRQT</sequence>
<dbReference type="AlphaFoldDB" id="W7YEZ5"/>
<name>W7YEZ5_9BACL</name>
<feature type="region of interest" description="Disordered" evidence="1">
    <location>
        <begin position="65"/>
        <end position="88"/>
    </location>
</feature>
<accession>W7YEZ5</accession>
<evidence type="ECO:0000313" key="2">
    <source>
        <dbReference type="EMBL" id="GAF09530.1"/>
    </source>
</evidence>
<proteinExistence type="predicted"/>
<evidence type="ECO:0000256" key="1">
    <source>
        <dbReference type="SAM" id="MobiDB-lite"/>
    </source>
</evidence>
<dbReference type="OrthoDB" id="2679121at2"/>
<evidence type="ECO:0000313" key="3">
    <source>
        <dbReference type="Proteomes" id="UP000019364"/>
    </source>
</evidence>
<dbReference type="eggNOG" id="ENOG503437D">
    <property type="taxonomic scope" value="Bacteria"/>
</dbReference>
<feature type="compositionally biased region" description="Basic and acidic residues" evidence="1">
    <location>
        <begin position="65"/>
        <end position="81"/>
    </location>
</feature>
<dbReference type="EMBL" id="BAVZ01000012">
    <property type="protein sequence ID" value="GAF09530.1"/>
    <property type="molecule type" value="Genomic_DNA"/>
</dbReference>
<dbReference type="STRING" id="1236976.JCM16418_3673"/>
<comment type="caution">
    <text evidence="2">The sequence shown here is derived from an EMBL/GenBank/DDBJ whole genome shotgun (WGS) entry which is preliminary data.</text>
</comment>
<organism evidence="2 3">
    <name type="scientific">Paenibacillus pini JCM 16418</name>
    <dbReference type="NCBI Taxonomy" id="1236976"/>
    <lineage>
        <taxon>Bacteria</taxon>
        <taxon>Bacillati</taxon>
        <taxon>Bacillota</taxon>
        <taxon>Bacilli</taxon>
        <taxon>Bacillales</taxon>
        <taxon>Paenibacillaceae</taxon>
        <taxon>Paenibacillus</taxon>
    </lineage>
</organism>
<keyword evidence="3" id="KW-1185">Reference proteome</keyword>
<gene>
    <name evidence="2" type="ORF">JCM16418_3673</name>
</gene>
<reference evidence="2 3" key="1">
    <citation type="journal article" date="2014" name="Genome Announc.">
        <title>Draft Genome Sequence of Paenibacillus pini JCM 16418T, Isolated from the Rhizosphere of Pine Tree.</title>
        <authorList>
            <person name="Yuki M."/>
            <person name="Oshima K."/>
            <person name="Suda W."/>
            <person name="Oshida Y."/>
            <person name="Kitamura K."/>
            <person name="Iida Y."/>
            <person name="Hattori M."/>
            <person name="Ohkuma M."/>
        </authorList>
    </citation>
    <scope>NUCLEOTIDE SEQUENCE [LARGE SCALE GENOMIC DNA]</scope>
    <source>
        <strain evidence="2 3">JCM 16418</strain>
    </source>
</reference>
<protein>
    <submittedName>
        <fullName evidence="2">Uncharacterized protein</fullName>
    </submittedName>
</protein>